<feature type="transmembrane region" description="Helical" evidence="6">
    <location>
        <begin position="353"/>
        <end position="376"/>
    </location>
</feature>
<dbReference type="InterPro" id="IPR051337">
    <property type="entry name" value="OPA_Antiporter"/>
</dbReference>
<evidence type="ECO:0000313" key="8">
    <source>
        <dbReference type="EMBL" id="PAA72391.1"/>
    </source>
</evidence>
<keyword evidence="9" id="KW-1185">Reference proteome</keyword>
<feature type="domain" description="Major facilitator superfamily (MFS) profile" evidence="7">
    <location>
        <begin position="27"/>
        <end position="449"/>
    </location>
</feature>
<dbReference type="PANTHER" id="PTHR43826:SF3">
    <property type="entry name" value="GLUCOSE-6-PHOSPHATE EXCHANGER SLC37A4"/>
    <property type="match status" value="1"/>
</dbReference>
<dbReference type="AlphaFoldDB" id="A0A267FF27"/>
<evidence type="ECO:0000256" key="3">
    <source>
        <dbReference type="ARBA" id="ARBA00022692"/>
    </source>
</evidence>
<evidence type="ECO:0000313" key="9">
    <source>
        <dbReference type="Proteomes" id="UP000215902"/>
    </source>
</evidence>
<dbReference type="InterPro" id="IPR011701">
    <property type="entry name" value="MFS"/>
</dbReference>
<dbReference type="EMBL" id="NIVC01001095">
    <property type="protein sequence ID" value="PAA72391.1"/>
    <property type="molecule type" value="Genomic_DNA"/>
</dbReference>
<dbReference type="InterPro" id="IPR000849">
    <property type="entry name" value="Sugar_P_transporter"/>
</dbReference>
<evidence type="ECO:0000256" key="6">
    <source>
        <dbReference type="SAM" id="Phobius"/>
    </source>
</evidence>
<dbReference type="OrthoDB" id="3639251at2759"/>
<evidence type="ECO:0000256" key="1">
    <source>
        <dbReference type="ARBA" id="ARBA00004127"/>
    </source>
</evidence>
<dbReference type="STRING" id="282301.A0A267FF27"/>
<organism evidence="8 9">
    <name type="scientific">Macrostomum lignano</name>
    <dbReference type="NCBI Taxonomy" id="282301"/>
    <lineage>
        <taxon>Eukaryota</taxon>
        <taxon>Metazoa</taxon>
        <taxon>Spiralia</taxon>
        <taxon>Lophotrochozoa</taxon>
        <taxon>Platyhelminthes</taxon>
        <taxon>Rhabditophora</taxon>
        <taxon>Macrostomorpha</taxon>
        <taxon>Macrostomida</taxon>
        <taxon>Macrostomidae</taxon>
        <taxon>Macrostomum</taxon>
    </lineage>
</organism>
<dbReference type="PANTHER" id="PTHR43826">
    <property type="entry name" value="GLUCOSE-6-PHOSPHATE EXCHANGER SLC37A4"/>
    <property type="match status" value="1"/>
</dbReference>
<dbReference type="GO" id="GO:0035435">
    <property type="term" value="P:phosphate ion transmembrane transport"/>
    <property type="evidence" value="ECO:0007669"/>
    <property type="project" value="TreeGrafter"/>
</dbReference>
<comment type="caution">
    <text evidence="8">The sequence shown here is derived from an EMBL/GenBank/DDBJ whole genome shotgun (WGS) entry which is preliminary data.</text>
</comment>
<dbReference type="PROSITE" id="PS50850">
    <property type="entry name" value="MFS"/>
    <property type="match status" value="1"/>
</dbReference>
<feature type="transmembrane region" description="Helical" evidence="6">
    <location>
        <begin position="114"/>
        <end position="134"/>
    </location>
</feature>
<reference evidence="8 9" key="1">
    <citation type="submission" date="2017-06" db="EMBL/GenBank/DDBJ databases">
        <title>A platform for efficient transgenesis in Macrostomum lignano, a flatworm model organism for stem cell research.</title>
        <authorList>
            <person name="Berezikov E."/>
        </authorList>
    </citation>
    <scope>NUCLEOTIDE SEQUENCE [LARGE SCALE GENOMIC DNA]</scope>
    <source>
        <strain evidence="8">DV1</strain>
        <tissue evidence="8">Whole organism</tissue>
    </source>
</reference>
<feature type="transmembrane region" description="Helical" evidence="6">
    <location>
        <begin position="416"/>
        <end position="440"/>
    </location>
</feature>
<dbReference type="GO" id="GO:0061513">
    <property type="term" value="F:glucose 6-phosphate:phosphate antiporter activity"/>
    <property type="evidence" value="ECO:0007669"/>
    <property type="project" value="TreeGrafter"/>
</dbReference>
<feature type="transmembrane region" description="Helical" evidence="6">
    <location>
        <begin position="20"/>
        <end position="41"/>
    </location>
</feature>
<keyword evidence="5 6" id="KW-0472">Membrane</keyword>
<gene>
    <name evidence="8" type="ORF">BOX15_Mlig012481g3</name>
</gene>
<dbReference type="GO" id="GO:0005789">
    <property type="term" value="C:endoplasmic reticulum membrane"/>
    <property type="evidence" value="ECO:0007669"/>
    <property type="project" value="TreeGrafter"/>
</dbReference>
<dbReference type="SUPFAM" id="SSF103473">
    <property type="entry name" value="MFS general substrate transporter"/>
    <property type="match status" value="1"/>
</dbReference>
<protein>
    <recommendedName>
        <fullName evidence="7">Major facilitator superfamily (MFS) profile domain-containing protein</fullName>
    </recommendedName>
</protein>
<keyword evidence="4 6" id="KW-1133">Transmembrane helix</keyword>
<dbReference type="Gene3D" id="1.20.1250.20">
    <property type="entry name" value="MFS general substrate transporter like domains"/>
    <property type="match status" value="2"/>
</dbReference>
<feature type="transmembrane region" description="Helical" evidence="6">
    <location>
        <begin position="326"/>
        <end position="347"/>
    </location>
</feature>
<dbReference type="PIRSF" id="PIRSF002808">
    <property type="entry name" value="Hexose_phosphate_transp"/>
    <property type="match status" value="1"/>
</dbReference>
<proteinExistence type="inferred from homology"/>
<feature type="transmembrane region" description="Helical" evidence="6">
    <location>
        <begin position="146"/>
        <end position="171"/>
    </location>
</feature>
<evidence type="ECO:0000256" key="4">
    <source>
        <dbReference type="ARBA" id="ARBA00022989"/>
    </source>
</evidence>
<comment type="similarity">
    <text evidence="2">Belongs to the major facilitator superfamily. Organophosphate:Pi antiporter (OPA) (TC 2.A.1.4) family.</text>
</comment>
<feature type="transmembrane region" description="Helical" evidence="6">
    <location>
        <begin position="88"/>
        <end position="108"/>
    </location>
</feature>
<dbReference type="InterPro" id="IPR020846">
    <property type="entry name" value="MFS_dom"/>
</dbReference>
<feature type="non-terminal residue" evidence="8">
    <location>
        <position position="1"/>
    </location>
</feature>
<comment type="subcellular location">
    <subcellularLocation>
        <location evidence="1">Endomembrane system</location>
        <topology evidence="1">Multi-pass membrane protein</topology>
    </subcellularLocation>
</comment>
<dbReference type="Pfam" id="PF07690">
    <property type="entry name" value="MFS_1"/>
    <property type="match status" value="1"/>
</dbReference>
<keyword evidence="3 6" id="KW-0812">Transmembrane</keyword>
<accession>A0A267FF27</accession>
<dbReference type="InterPro" id="IPR036259">
    <property type="entry name" value="MFS_trans_sf"/>
</dbReference>
<sequence>TKLIFCSKQKMTKSPAPPPLPRIQILMVAALFLGYFLLFWARKALTFVIPFVLSAGDMSQSELGLLLSWQQAGYTVSKFIAGLVVDRVSPKALLSGAFGLSGIVGLTLAATESLAMRCVLMIASGIVIGVAWPSTVKIAKAWVAPFAFGTAWAVLSTAMNACGIVGAPLSVQLSINYSWRASVQLPSVCCLAFCLPFVLLIASEPSVVQLSSQTKTERPDDAKSAPKSSWLTDWLQLLTDPVCLSCNLGYMSVNACRYSVDWLPVFLSESRNLTPTDGAAFTSCLQAGGIVGSLTAGLLADAAFAAASSSSASSSPRRWQFNQPRLLVICCFNLLCVAFLHTIVALSNPDWPVVAYQALGFCLGVCLFGPVAVYGVIATESAPTRLAFTSHAFCALFANVGAMVSGYPLGLAASKFGWPASVAALEFWVLVTTVGHAIVLHRISLSAKEKQLKAD</sequence>
<evidence type="ECO:0000259" key="7">
    <source>
        <dbReference type="PROSITE" id="PS50850"/>
    </source>
</evidence>
<feature type="transmembrane region" description="Helical" evidence="6">
    <location>
        <begin position="388"/>
        <end position="410"/>
    </location>
</feature>
<evidence type="ECO:0000256" key="2">
    <source>
        <dbReference type="ARBA" id="ARBA00009598"/>
    </source>
</evidence>
<dbReference type="Proteomes" id="UP000215902">
    <property type="component" value="Unassembled WGS sequence"/>
</dbReference>
<evidence type="ECO:0000256" key="5">
    <source>
        <dbReference type="ARBA" id="ARBA00023136"/>
    </source>
</evidence>
<feature type="transmembrane region" description="Helical" evidence="6">
    <location>
        <begin position="183"/>
        <end position="202"/>
    </location>
</feature>
<name>A0A267FF27_9PLAT</name>